<dbReference type="CDD" id="cd08054">
    <property type="entry name" value="gp6"/>
    <property type="match status" value="1"/>
</dbReference>
<name>A0A7X5EZB9_9HYPH</name>
<sequence>MVTLDEAKAHSRIEGTYDDAVVAQAVAAAGDHLKSVGVDIDASPLPPAVKQAWLLLFGHFYENREATGKDSFPIAFGVDRLIAPYRRLGV</sequence>
<dbReference type="InterPro" id="IPR006450">
    <property type="entry name" value="Phage_HK97_gp6-like"/>
</dbReference>
<dbReference type="Gene3D" id="1.10.3230.30">
    <property type="entry name" value="Phage gp6-like head-tail connector protein"/>
    <property type="match status" value="1"/>
</dbReference>
<gene>
    <name evidence="1" type="ORF">GWI72_01015</name>
</gene>
<dbReference type="EMBL" id="JAABLQ010000001">
    <property type="protein sequence ID" value="NBN76843.1"/>
    <property type="molecule type" value="Genomic_DNA"/>
</dbReference>
<accession>A0A7X5EZB9</accession>
<evidence type="ECO:0000313" key="1">
    <source>
        <dbReference type="EMBL" id="NBN76843.1"/>
    </source>
</evidence>
<protein>
    <submittedName>
        <fullName evidence="1">Phage gp6-like head-tail connector protein</fullName>
    </submittedName>
</protein>
<reference evidence="2" key="1">
    <citation type="submission" date="2020-01" db="EMBL/GenBank/DDBJ databases">
        <authorList>
            <person name="Fang Y."/>
            <person name="Sun R."/>
            <person name="Nie L."/>
            <person name="He J."/>
            <person name="Hao L."/>
            <person name="Wang L."/>
            <person name="Su S."/>
            <person name="Lv E."/>
            <person name="Zhang Z."/>
            <person name="Xie R."/>
            <person name="Liu H."/>
        </authorList>
    </citation>
    <scope>NUCLEOTIDE SEQUENCE [LARGE SCALE GENOMIC DNA]</scope>
    <source>
        <strain evidence="2">XCT-53</strain>
    </source>
</reference>
<comment type="caution">
    <text evidence="1">The sequence shown here is derived from an EMBL/GenBank/DDBJ whole genome shotgun (WGS) entry which is preliminary data.</text>
</comment>
<evidence type="ECO:0000313" key="2">
    <source>
        <dbReference type="Proteomes" id="UP000586722"/>
    </source>
</evidence>
<keyword evidence="2" id="KW-1185">Reference proteome</keyword>
<dbReference type="Pfam" id="PF05135">
    <property type="entry name" value="Phage_connect_1"/>
    <property type="match status" value="1"/>
</dbReference>
<proteinExistence type="predicted"/>
<dbReference type="AlphaFoldDB" id="A0A7X5EZB9"/>
<dbReference type="Proteomes" id="UP000586722">
    <property type="component" value="Unassembled WGS sequence"/>
</dbReference>
<organism evidence="1 2">
    <name type="scientific">Pannonibacter tanglangensis</name>
    <dbReference type="NCBI Taxonomy" id="2750084"/>
    <lineage>
        <taxon>Bacteria</taxon>
        <taxon>Pseudomonadati</taxon>
        <taxon>Pseudomonadota</taxon>
        <taxon>Alphaproteobacteria</taxon>
        <taxon>Hyphomicrobiales</taxon>
        <taxon>Stappiaceae</taxon>
        <taxon>Pannonibacter</taxon>
    </lineage>
</organism>
<dbReference type="InterPro" id="IPR021146">
    <property type="entry name" value="Phage_gp6-like_head-tail"/>
</dbReference>
<dbReference type="NCBIfam" id="TIGR01560">
    <property type="entry name" value="put_DNA_pack"/>
    <property type="match status" value="1"/>
</dbReference>
<dbReference type="RefSeq" id="WP_161707619.1">
    <property type="nucleotide sequence ID" value="NZ_JAABLQ010000001.1"/>
</dbReference>